<sequence length="331" mass="36405">MAIVKLASGRQFQVEKNTSLLEAASSSGLKLPYSCRTGRCSSCKAKVLSGITSPLMDETGLTSEERKEGWILTCARSAQSDVELDIEDFGDIVVPVPKTLPCRISLIEQLASDVVKVVLRIPPAENFKFIPGQYIDVIGPGGVRRSYSLANSSFVEKALELYIRKVDGGVMSEYWFNQAKVDDLLRLHGPHGTFWLRDTANIDVFFLATGTGIAPVKSMLESIMYLQPEKKPRSVTILWGGRQPQDFYLDVPSIFGGGNYIPVQSRSHECWTGKTGYIQHVMLDLVSDWDNASVYACGSDVMIHSAKKILTDAGLPAKQFYSDAFVCSASN</sequence>
<dbReference type="InterPro" id="IPR012675">
    <property type="entry name" value="Beta-grasp_dom_sf"/>
</dbReference>
<gene>
    <name evidence="6" type="ORF">FYK34_20080</name>
</gene>
<comment type="cofactor">
    <cofactor evidence="1">
        <name>FAD</name>
        <dbReference type="ChEBI" id="CHEBI:57692"/>
    </cofactor>
</comment>
<keyword evidence="2" id="KW-0479">Metal-binding</keyword>
<dbReference type="InterPro" id="IPR039261">
    <property type="entry name" value="FNR_nucleotide-bd"/>
</dbReference>
<dbReference type="PRINTS" id="PR00410">
    <property type="entry name" value="PHEHYDRXLASE"/>
</dbReference>
<dbReference type="Pfam" id="PF00111">
    <property type="entry name" value="Fer2"/>
    <property type="match status" value="1"/>
</dbReference>
<dbReference type="Gene3D" id="3.40.50.80">
    <property type="entry name" value="Nucleotide-binding domain of ferredoxin-NADP reductase (FNR) module"/>
    <property type="match status" value="1"/>
</dbReference>
<dbReference type="SUPFAM" id="SSF54292">
    <property type="entry name" value="2Fe-2S ferredoxin-like"/>
    <property type="match status" value="1"/>
</dbReference>
<dbReference type="PROSITE" id="PS00197">
    <property type="entry name" value="2FE2S_FER_1"/>
    <property type="match status" value="1"/>
</dbReference>
<dbReference type="PRINTS" id="PR00371">
    <property type="entry name" value="FPNCR"/>
</dbReference>
<evidence type="ECO:0000259" key="5">
    <source>
        <dbReference type="PROSITE" id="PS51384"/>
    </source>
</evidence>
<name>A0A5C1DPA7_9NEIS</name>
<dbReference type="AlphaFoldDB" id="A0A5C1DPA7"/>
<evidence type="ECO:0000256" key="3">
    <source>
        <dbReference type="ARBA" id="ARBA00034078"/>
    </source>
</evidence>
<feature type="domain" description="FAD-binding FR-type" evidence="5">
    <location>
        <begin position="97"/>
        <end position="197"/>
    </location>
</feature>
<dbReference type="PANTHER" id="PTHR47354:SF5">
    <property type="entry name" value="PROTEIN RFBI"/>
    <property type="match status" value="1"/>
</dbReference>
<comment type="cofactor">
    <cofactor evidence="3">
        <name>[2Fe-2S] cluster</name>
        <dbReference type="ChEBI" id="CHEBI:190135"/>
    </cofactor>
</comment>
<dbReference type="InterPro" id="IPR036010">
    <property type="entry name" value="2Fe-2S_ferredoxin-like_sf"/>
</dbReference>
<dbReference type="InterPro" id="IPR050415">
    <property type="entry name" value="MRET"/>
</dbReference>
<dbReference type="InterPro" id="IPR001709">
    <property type="entry name" value="Flavoprot_Pyr_Nucl_cyt_Rdtase"/>
</dbReference>
<evidence type="ECO:0000313" key="6">
    <source>
        <dbReference type="EMBL" id="QEL57967.1"/>
    </source>
</evidence>
<keyword evidence="2" id="KW-0411">Iron-sulfur</keyword>
<dbReference type="PROSITE" id="PS51085">
    <property type="entry name" value="2FE2S_FER_2"/>
    <property type="match status" value="1"/>
</dbReference>
<dbReference type="SUPFAM" id="SSF52343">
    <property type="entry name" value="Ferredoxin reductase-like, C-terminal NADP-linked domain"/>
    <property type="match status" value="1"/>
</dbReference>
<dbReference type="PANTHER" id="PTHR47354">
    <property type="entry name" value="NADH OXIDOREDUCTASE HCR"/>
    <property type="match status" value="1"/>
</dbReference>
<dbReference type="GO" id="GO:0016491">
    <property type="term" value="F:oxidoreductase activity"/>
    <property type="evidence" value="ECO:0007669"/>
    <property type="project" value="InterPro"/>
</dbReference>
<feature type="domain" description="2Fe-2S ferredoxin-type" evidence="4">
    <location>
        <begin position="2"/>
        <end position="90"/>
    </location>
</feature>
<dbReference type="InterPro" id="IPR001041">
    <property type="entry name" value="2Fe-2S_ferredoxin-type"/>
</dbReference>
<dbReference type="GO" id="GO:0051537">
    <property type="term" value="F:2 iron, 2 sulfur cluster binding"/>
    <property type="evidence" value="ECO:0007669"/>
    <property type="project" value="UniProtKB-KW"/>
</dbReference>
<dbReference type="CDD" id="cd00207">
    <property type="entry name" value="fer2"/>
    <property type="match status" value="1"/>
</dbReference>
<dbReference type="InterPro" id="IPR001433">
    <property type="entry name" value="OxRdtase_FAD/NAD-bd"/>
</dbReference>
<dbReference type="Pfam" id="PF00970">
    <property type="entry name" value="FAD_binding_6"/>
    <property type="match status" value="1"/>
</dbReference>
<dbReference type="CDD" id="cd06189">
    <property type="entry name" value="flavin_oxioreductase"/>
    <property type="match status" value="1"/>
</dbReference>
<keyword evidence="2" id="KW-0001">2Fe-2S</keyword>
<protein>
    <submittedName>
        <fullName evidence="6">2Fe-2S iron-sulfur cluster binding domain-containing protein</fullName>
    </submittedName>
</protein>
<dbReference type="PROSITE" id="PS51384">
    <property type="entry name" value="FAD_FR"/>
    <property type="match status" value="1"/>
</dbReference>
<dbReference type="Proteomes" id="UP000322079">
    <property type="component" value="Chromosome"/>
</dbReference>
<evidence type="ECO:0000256" key="1">
    <source>
        <dbReference type="ARBA" id="ARBA00001974"/>
    </source>
</evidence>
<keyword evidence="7" id="KW-1185">Reference proteome</keyword>
<dbReference type="InterPro" id="IPR006058">
    <property type="entry name" value="2Fe2S_fd_BS"/>
</dbReference>
<proteinExistence type="predicted"/>
<dbReference type="InterPro" id="IPR008333">
    <property type="entry name" value="Cbr1-like_FAD-bd_dom"/>
</dbReference>
<dbReference type="KEGG" id="chrm:FYK34_20080"/>
<organism evidence="6 7">
    <name type="scientific">Chromobacterium paludis</name>
    <dbReference type="NCBI Taxonomy" id="2605945"/>
    <lineage>
        <taxon>Bacteria</taxon>
        <taxon>Pseudomonadati</taxon>
        <taxon>Pseudomonadota</taxon>
        <taxon>Betaproteobacteria</taxon>
        <taxon>Neisseriales</taxon>
        <taxon>Chromobacteriaceae</taxon>
        <taxon>Chromobacterium</taxon>
    </lineage>
</organism>
<dbReference type="SUPFAM" id="SSF63380">
    <property type="entry name" value="Riboflavin synthase domain-like"/>
    <property type="match status" value="1"/>
</dbReference>
<reference evidence="6 7" key="1">
    <citation type="submission" date="2019-08" db="EMBL/GenBank/DDBJ databases">
        <title>Chromobacterium paludis, a novel bacterium isolated from a Maryland marsh pond.</title>
        <authorList>
            <person name="Blackburn M.B."/>
            <person name="Gundersen-Rindal D.E."/>
        </authorList>
    </citation>
    <scope>NUCLEOTIDE SEQUENCE [LARGE SCALE GENOMIC DNA]</scope>
    <source>
        <strain evidence="7">IIBBL 257-1</strain>
    </source>
</reference>
<dbReference type="Pfam" id="PF00175">
    <property type="entry name" value="NAD_binding_1"/>
    <property type="match status" value="1"/>
</dbReference>
<dbReference type="InterPro" id="IPR017927">
    <property type="entry name" value="FAD-bd_FR_type"/>
</dbReference>
<dbReference type="InterPro" id="IPR017938">
    <property type="entry name" value="Riboflavin_synthase-like_b-brl"/>
</dbReference>
<dbReference type="Gene3D" id="2.40.30.10">
    <property type="entry name" value="Translation factors"/>
    <property type="match status" value="1"/>
</dbReference>
<evidence type="ECO:0000256" key="2">
    <source>
        <dbReference type="ARBA" id="ARBA00022714"/>
    </source>
</evidence>
<keyword evidence="2" id="KW-0408">Iron</keyword>
<dbReference type="Gene3D" id="3.10.20.30">
    <property type="match status" value="1"/>
</dbReference>
<evidence type="ECO:0000259" key="4">
    <source>
        <dbReference type="PROSITE" id="PS51085"/>
    </source>
</evidence>
<dbReference type="EMBL" id="CP043473">
    <property type="protein sequence ID" value="QEL57967.1"/>
    <property type="molecule type" value="Genomic_DNA"/>
</dbReference>
<evidence type="ECO:0000313" key="7">
    <source>
        <dbReference type="Proteomes" id="UP000322079"/>
    </source>
</evidence>
<accession>A0A5C1DPA7</accession>